<evidence type="ECO:0000313" key="2">
    <source>
        <dbReference type="EMBL" id="KAK7281876.1"/>
    </source>
</evidence>
<protein>
    <submittedName>
        <fullName evidence="2">Uncharacterized protein</fullName>
    </submittedName>
</protein>
<proteinExistence type="predicted"/>
<dbReference type="EMBL" id="JAYWIO010000002">
    <property type="protein sequence ID" value="KAK7281876.1"/>
    <property type="molecule type" value="Genomic_DNA"/>
</dbReference>
<dbReference type="AlphaFoldDB" id="A0AAN9ILQ6"/>
<keyword evidence="3" id="KW-1185">Reference proteome</keyword>
<accession>A0AAN9ILQ6</accession>
<name>A0AAN9ILQ6_CROPI</name>
<organism evidence="2 3">
    <name type="scientific">Crotalaria pallida</name>
    <name type="common">Smooth rattlebox</name>
    <name type="synonym">Crotalaria striata</name>
    <dbReference type="NCBI Taxonomy" id="3830"/>
    <lineage>
        <taxon>Eukaryota</taxon>
        <taxon>Viridiplantae</taxon>
        <taxon>Streptophyta</taxon>
        <taxon>Embryophyta</taxon>
        <taxon>Tracheophyta</taxon>
        <taxon>Spermatophyta</taxon>
        <taxon>Magnoliopsida</taxon>
        <taxon>eudicotyledons</taxon>
        <taxon>Gunneridae</taxon>
        <taxon>Pentapetalae</taxon>
        <taxon>rosids</taxon>
        <taxon>fabids</taxon>
        <taxon>Fabales</taxon>
        <taxon>Fabaceae</taxon>
        <taxon>Papilionoideae</taxon>
        <taxon>50 kb inversion clade</taxon>
        <taxon>genistoids sensu lato</taxon>
        <taxon>core genistoids</taxon>
        <taxon>Crotalarieae</taxon>
        <taxon>Crotalaria</taxon>
    </lineage>
</organism>
<evidence type="ECO:0000313" key="3">
    <source>
        <dbReference type="Proteomes" id="UP001372338"/>
    </source>
</evidence>
<gene>
    <name evidence="2" type="ORF">RIF29_10220</name>
</gene>
<comment type="caution">
    <text evidence="2">The sequence shown here is derived from an EMBL/GenBank/DDBJ whole genome shotgun (WGS) entry which is preliminary data.</text>
</comment>
<feature type="region of interest" description="Disordered" evidence="1">
    <location>
        <begin position="1"/>
        <end position="31"/>
    </location>
</feature>
<evidence type="ECO:0000256" key="1">
    <source>
        <dbReference type="SAM" id="MobiDB-lite"/>
    </source>
</evidence>
<reference evidence="2 3" key="1">
    <citation type="submission" date="2024-01" db="EMBL/GenBank/DDBJ databases">
        <title>The genomes of 5 underutilized Papilionoideae crops provide insights into root nodulation and disease resistanc.</title>
        <authorList>
            <person name="Yuan L."/>
        </authorList>
    </citation>
    <scope>NUCLEOTIDE SEQUENCE [LARGE SCALE GENOMIC DNA]</scope>
    <source>
        <strain evidence="2">ZHUSHIDOU_FW_LH</strain>
        <tissue evidence="2">Leaf</tissue>
    </source>
</reference>
<sequence>MARKKGRPPMSPSSQTSSRSPSNALPKNLDLENLDEDDLEDIDALSPTKAASILQKLDPLWAKIKGKAIVDDDEGNMTASLTNKNTTSPMLIKWSMFENKRSHSFKFMNHLTLDNEFLSIIQHLWRYDGEGCAMFRLMRNLERTKPGMIELKQRKYRDIDQKERLARDKLDVIQGFLHDDPMYNHLQKLEREARRDHYEISPLCDLCEDAEETCTHLFFELCTWTTNVLMMRLKVTGYSLASFESFDTYEEAKEMWKRHLRADGVANPIHSSAFIGRGEASSTALQSEGSSFGVDLRENGCKLYLAFWLGWL</sequence>
<dbReference type="Proteomes" id="UP001372338">
    <property type="component" value="Unassembled WGS sequence"/>
</dbReference>
<feature type="compositionally biased region" description="Low complexity" evidence="1">
    <location>
        <begin position="12"/>
        <end position="22"/>
    </location>
</feature>